<feature type="domain" description="CHK kinase-like" evidence="1">
    <location>
        <begin position="138"/>
        <end position="319"/>
    </location>
</feature>
<reference evidence="2 3" key="2">
    <citation type="submission" date="2019-01" db="EMBL/GenBank/DDBJ databases">
        <title>The decoding of complex shrimp genome reveals the adaptation for benthos swimmer, frequently molting mechanism and breeding impact on genome.</title>
        <authorList>
            <person name="Sun Y."/>
            <person name="Gao Y."/>
            <person name="Yu Y."/>
        </authorList>
    </citation>
    <scope>NUCLEOTIDE SEQUENCE [LARGE SCALE GENOMIC DNA]</scope>
    <source>
        <tissue evidence="2">Muscle</tissue>
    </source>
</reference>
<dbReference type="SMART" id="SM00587">
    <property type="entry name" value="CHK"/>
    <property type="match status" value="1"/>
</dbReference>
<dbReference type="PANTHER" id="PTHR11012">
    <property type="entry name" value="PROTEIN KINASE-LIKE DOMAIN-CONTAINING"/>
    <property type="match status" value="1"/>
</dbReference>
<dbReference type="EMBL" id="QCYY01001866">
    <property type="protein sequence ID" value="ROT74654.1"/>
    <property type="molecule type" value="Genomic_DNA"/>
</dbReference>
<reference evidence="2 3" key="1">
    <citation type="submission" date="2018-04" db="EMBL/GenBank/DDBJ databases">
        <authorList>
            <person name="Zhang X."/>
            <person name="Yuan J."/>
            <person name="Li F."/>
            <person name="Xiang J."/>
        </authorList>
    </citation>
    <scope>NUCLEOTIDE SEQUENCE [LARGE SCALE GENOMIC DNA]</scope>
    <source>
        <tissue evidence="2">Muscle</tissue>
    </source>
</reference>
<dbReference type="OrthoDB" id="6338517at2759"/>
<protein>
    <recommendedName>
        <fullName evidence="1">CHK kinase-like domain-containing protein</fullName>
    </recommendedName>
</protein>
<dbReference type="Proteomes" id="UP000283509">
    <property type="component" value="Unassembled WGS sequence"/>
</dbReference>
<dbReference type="Gene3D" id="3.90.1200.10">
    <property type="match status" value="1"/>
</dbReference>
<organism evidence="2 3">
    <name type="scientific">Penaeus vannamei</name>
    <name type="common">Whiteleg shrimp</name>
    <name type="synonym">Litopenaeus vannamei</name>
    <dbReference type="NCBI Taxonomy" id="6689"/>
    <lineage>
        <taxon>Eukaryota</taxon>
        <taxon>Metazoa</taxon>
        <taxon>Ecdysozoa</taxon>
        <taxon>Arthropoda</taxon>
        <taxon>Crustacea</taxon>
        <taxon>Multicrustacea</taxon>
        <taxon>Malacostraca</taxon>
        <taxon>Eumalacostraca</taxon>
        <taxon>Eucarida</taxon>
        <taxon>Decapoda</taxon>
        <taxon>Dendrobranchiata</taxon>
        <taxon>Penaeoidea</taxon>
        <taxon>Penaeidae</taxon>
        <taxon>Penaeus</taxon>
    </lineage>
</organism>
<accession>A0A3R7QQG8</accession>
<gene>
    <name evidence="2" type="ORF">C7M84_006836</name>
</gene>
<dbReference type="PANTHER" id="PTHR11012:SF30">
    <property type="entry name" value="PROTEIN KINASE-LIKE DOMAIN-CONTAINING"/>
    <property type="match status" value="1"/>
</dbReference>
<sequence length="383" mass="43220">MDSHTAVLRPLKVPSDVTKAWVQDMLCRKDGRQVIVQFHRMETPGSQEGYLSEIRFLWVKYCRPDGSSNERYLGFKFLSVLLRSKRHFVLSENVGRREIRANRFFVSEELSALCRTHGVRLPVPVVYYAGLGADALTLVLQDMRKEGFQNIPSAHGINLQQTVSALRTIAVIHAVGLTYLELHGIESLNEHIPELASVDSFLDTYLLSGLLRLTSLYEGTSMAEVLRALSGVAGRLRLPPADVRLPTTLIHGDLWAGQLMFSEDQSEVSILDWQFASTDSQVTDIVSLLLMSSEAEVYEDHLTEALASYWHSFTNTPKIFKRPPSLAFEDLVDAVDKSWQVGFMMLMTSLEPFGSGKMAEERVKRAVAFLNDKRVFETLLDHR</sequence>
<evidence type="ECO:0000313" key="2">
    <source>
        <dbReference type="EMBL" id="ROT74654.1"/>
    </source>
</evidence>
<proteinExistence type="predicted"/>
<dbReference type="AlphaFoldDB" id="A0A3R7QQG8"/>
<dbReference type="InterPro" id="IPR015897">
    <property type="entry name" value="CHK_kinase-like"/>
</dbReference>
<dbReference type="Pfam" id="PF02958">
    <property type="entry name" value="EcKL"/>
    <property type="match status" value="1"/>
</dbReference>
<dbReference type="InterPro" id="IPR011009">
    <property type="entry name" value="Kinase-like_dom_sf"/>
</dbReference>
<evidence type="ECO:0000259" key="1">
    <source>
        <dbReference type="SMART" id="SM00587"/>
    </source>
</evidence>
<name>A0A3R7QQG8_PENVA</name>
<keyword evidence="3" id="KW-1185">Reference proteome</keyword>
<comment type="caution">
    <text evidence="2">The sequence shown here is derived from an EMBL/GenBank/DDBJ whole genome shotgun (WGS) entry which is preliminary data.</text>
</comment>
<evidence type="ECO:0000313" key="3">
    <source>
        <dbReference type="Proteomes" id="UP000283509"/>
    </source>
</evidence>
<dbReference type="SUPFAM" id="SSF56112">
    <property type="entry name" value="Protein kinase-like (PK-like)"/>
    <property type="match status" value="1"/>
</dbReference>
<dbReference type="InterPro" id="IPR004119">
    <property type="entry name" value="EcKL"/>
</dbReference>